<evidence type="ECO:0000256" key="1">
    <source>
        <dbReference type="ARBA" id="ARBA00004328"/>
    </source>
</evidence>
<evidence type="ECO:0000256" key="5">
    <source>
        <dbReference type="ARBA" id="ARBA00023104"/>
    </source>
</evidence>
<proteinExistence type="inferred from homology"/>
<name>A0A514D4C3_9VIRU</name>
<comment type="similarity">
    <text evidence="7">Belongs to the Leviviricetes maturation protein family.</text>
</comment>
<keyword evidence="2" id="KW-0945">Host-virus interaction</keyword>
<keyword evidence="6" id="KW-1160">Virus entry into host cell</keyword>
<comment type="subcellular location">
    <subcellularLocation>
        <location evidence="1">Virion</location>
    </subcellularLocation>
</comment>
<evidence type="ECO:0000256" key="2">
    <source>
        <dbReference type="ARBA" id="ARBA00022581"/>
    </source>
</evidence>
<dbReference type="Pfam" id="PF03863">
    <property type="entry name" value="Phage_mat-A"/>
    <property type="match status" value="2"/>
</dbReference>
<gene>
    <name evidence="8" type="ORF">H4Rhizo45594_000004</name>
</gene>
<evidence type="ECO:0000256" key="4">
    <source>
        <dbReference type="ARBA" id="ARBA00022844"/>
    </source>
</evidence>
<accession>A0A514D4C3</accession>
<dbReference type="EMBL" id="MN034083">
    <property type="protein sequence ID" value="QDH88439.1"/>
    <property type="molecule type" value="Genomic_RNA"/>
</dbReference>
<sequence length="353" mass="38114">MAPPHSGPVIKTQSSPGLYWYRVGIRQKKPFTDVLPLSFMKGTISQGVGNPNHGGNPASYALSMATWNDASSGSVSRTVAKAHEKFSSSVQERAQLGADIGEYHQTLSMLTGAAKKIGDVAQAVRKKDFGQLLNALDPRGKKAMNGKKPSWSKAFSDNFLAVHFGWVPLAQDLHDAAHALSEPIKAPKVRSSSSDTFQQRYFYDAGSGYFARDDWDLRVRTKMGADVACTNPALHLASQLGITNPIAIAWELVPFSFVVDWFSNVGQFVGQLDEFAGLSLNRAYTTQSATASGLNVAGNPNWSPPAEAVIWQGMTVERSSGIASVPLVLKPLKLPSPIRAITAVSLMIQQLSR</sequence>
<evidence type="ECO:0000256" key="7">
    <source>
        <dbReference type="ARBA" id="ARBA00035110"/>
    </source>
</evidence>
<reference evidence="8" key="1">
    <citation type="submission" date="2019-05" db="EMBL/GenBank/DDBJ databases">
        <title>Metatranscriptomic reconstruction reveals RNA viruses with the potential to shape carbon cycling in soil.</title>
        <authorList>
            <person name="Starr E.P."/>
            <person name="Nuccio E."/>
            <person name="Pett-Ridge J."/>
            <person name="Banfield J.F."/>
            <person name="Firestone M.K."/>
        </authorList>
    </citation>
    <scope>NUCLEOTIDE SEQUENCE</scope>
    <source>
        <strain evidence="8">H4_Rhizo_45_scaffold_594</strain>
    </source>
</reference>
<protein>
    <submittedName>
        <fullName evidence="8">Uncharacterized protein</fullName>
    </submittedName>
</protein>
<organism evidence="8">
    <name type="scientific">Leviviridae sp</name>
    <dbReference type="NCBI Taxonomy" id="2027243"/>
    <lineage>
        <taxon>Viruses</taxon>
        <taxon>Riboviria</taxon>
        <taxon>Orthornavirae</taxon>
        <taxon>Lenarviricota</taxon>
        <taxon>Leviviricetes</taxon>
        <taxon>Norzivirales</taxon>
        <taxon>Fiersviridae</taxon>
    </lineage>
</organism>
<dbReference type="GO" id="GO:0039666">
    <property type="term" value="P:virion attachment to host cell pilus"/>
    <property type="evidence" value="ECO:0007669"/>
    <property type="project" value="UniProtKB-KW"/>
</dbReference>
<keyword evidence="3" id="KW-1161">Viral attachment to host cell</keyword>
<keyword evidence="4" id="KW-0946">Virion</keyword>
<evidence type="ECO:0000313" key="8">
    <source>
        <dbReference type="EMBL" id="QDH88439.1"/>
    </source>
</evidence>
<evidence type="ECO:0000256" key="6">
    <source>
        <dbReference type="ARBA" id="ARBA00023296"/>
    </source>
</evidence>
<evidence type="ECO:0000256" key="3">
    <source>
        <dbReference type="ARBA" id="ARBA00022804"/>
    </source>
</evidence>
<dbReference type="GO" id="GO:0044423">
    <property type="term" value="C:virion component"/>
    <property type="evidence" value="ECO:0007669"/>
    <property type="project" value="UniProtKB-KW"/>
</dbReference>
<dbReference type="InterPro" id="IPR005563">
    <property type="entry name" value="A_protein"/>
</dbReference>
<keyword evidence="5" id="KW-1175">Viral attachment to host cell pilus</keyword>